<evidence type="ECO:0000256" key="4">
    <source>
        <dbReference type="ARBA" id="ARBA00023239"/>
    </source>
</evidence>
<dbReference type="InterPro" id="IPR001533">
    <property type="entry name" value="Pterin_deHydtase"/>
</dbReference>
<evidence type="ECO:0000313" key="6">
    <source>
        <dbReference type="Proteomes" id="UP000305067"/>
    </source>
</evidence>
<keyword evidence="4" id="KW-0456">Lyase</keyword>
<dbReference type="OrthoDB" id="3263285at2759"/>
<dbReference type="Proteomes" id="UP000305067">
    <property type="component" value="Unassembled WGS sequence"/>
</dbReference>
<proteinExistence type="inferred from homology"/>
<evidence type="ECO:0000256" key="2">
    <source>
        <dbReference type="ARBA" id="ARBA00006472"/>
    </source>
</evidence>
<evidence type="ECO:0000256" key="3">
    <source>
        <dbReference type="ARBA" id="ARBA00013252"/>
    </source>
</evidence>
<keyword evidence="6" id="KW-1185">Reference proteome</keyword>
<gene>
    <name evidence="5" type="ORF">BDV98DRAFT_590358</name>
</gene>
<dbReference type="Gene3D" id="3.30.1360.20">
    <property type="entry name" value="Transcriptional coactivator/pterin dehydratase"/>
    <property type="match status" value="1"/>
</dbReference>
<organism evidence="5 6">
    <name type="scientific">Pterulicium gracile</name>
    <dbReference type="NCBI Taxonomy" id="1884261"/>
    <lineage>
        <taxon>Eukaryota</taxon>
        <taxon>Fungi</taxon>
        <taxon>Dikarya</taxon>
        <taxon>Basidiomycota</taxon>
        <taxon>Agaricomycotina</taxon>
        <taxon>Agaricomycetes</taxon>
        <taxon>Agaricomycetidae</taxon>
        <taxon>Agaricales</taxon>
        <taxon>Pleurotineae</taxon>
        <taxon>Pterulaceae</taxon>
        <taxon>Pterulicium</taxon>
    </lineage>
</organism>
<dbReference type="STRING" id="1884261.A0A5C3QUR1"/>
<comment type="similarity">
    <text evidence="2">Belongs to the pterin-4-alpha-carbinolamine dehydratase family.</text>
</comment>
<protein>
    <recommendedName>
        <fullName evidence="3">4a-hydroxytetrahydrobiopterin dehydratase</fullName>
        <ecNumber evidence="3">4.2.1.96</ecNumber>
    </recommendedName>
</protein>
<dbReference type="GO" id="GO:0008124">
    <property type="term" value="F:4-alpha-hydroxytetrahydrobiopterin dehydratase activity"/>
    <property type="evidence" value="ECO:0007669"/>
    <property type="project" value="UniProtKB-EC"/>
</dbReference>
<dbReference type="EC" id="4.2.1.96" evidence="3"/>
<comment type="catalytic activity">
    <reaction evidence="1">
        <text>(4aS,6R)-4a-hydroxy-L-erythro-5,6,7,8-tetrahydrobiopterin = (6R)-L-erythro-6,7-dihydrobiopterin + H2O</text>
        <dbReference type="Rhea" id="RHEA:11920"/>
        <dbReference type="ChEBI" id="CHEBI:15377"/>
        <dbReference type="ChEBI" id="CHEBI:15642"/>
        <dbReference type="ChEBI" id="CHEBI:43120"/>
        <dbReference type="EC" id="4.2.1.96"/>
    </reaction>
</comment>
<dbReference type="AlphaFoldDB" id="A0A5C3QUR1"/>
<dbReference type="EMBL" id="ML178818">
    <property type="protein sequence ID" value="TFL04570.1"/>
    <property type="molecule type" value="Genomic_DNA"/>
</dbReference>
<dbReference type="GO" id="GO:0006729">
    <property type="term" value="P:tetrahydrobiopterin biosynthetic process"/>
    <property type="evidence" value="ECO:0007669"/>
    <property type="project" value="InterPro"/>
</dbReference>
<sequence>MNVPSYRAYSSAEDKRNVVSFEAPPPVKGWPTPWLTQDEFNHYMLPLYEHNWRTTIETQKQIQAEGTQSTHALGTFLEKTFAFDDSRSCFAALQSIHELCEKEKHHCEWTGGGRLDGKNAVTIPVCTHTAMRPEWPEDGSGSQIAPARGRKVPGITLRDVRFAILLDQTLACQVSKDPPTHTPAMRRDQYTWDEFQHRCRAGLGFEKARA</sequence>
<dbReference type="InterPro" id="IPR036428">
    <property type="entry name" value="PCD_sf"/>
</dbReference>
<reference evidence="5 6" key="1">
    <citation type="journal article" date="2019" name="Nat. Ecol. Evol.">
        <title>Megaphylogeny resolves global patterns of mushroom evolution.</title>
        <authorList>
            <person name="Varga T."/>
            <person name="Krizsan K."/>
            <person name="Foldi C."/>
            <person name="Dima B."/>
            <person name="Sanchez-Garcia M."/>
            <person name="Sanchez-Ramirez S."/>
            <person name="Szollosi G.J."/>
            <person name="Szarkandi J.G."/>
            <person name="Papp V."/>
            <person name="Albert L."/>
            <person name="Andreopoulos W."/>
            <person name="Angelini C."/>
            <person name="Antonin V."/>
            <person name="Barry K.W."/>
            <person name="Bougher N.L."/>
            <person name="Buchanan P."/>
            <person name="Buyck B."/>
            <person name="Bense V."/>
            <person name="Catcheside P."/>
            <person name="Chovatia M."/>
            <person name="Cooper J."/>
            <person name="Damon W."/>
            <person name="Desjardin D."/>
            <person name="Finy P."/>
            <person name="Geml J."/>
            <person name="Haridas S."/>
            <person name="Hughes K."/>
            <person name="Justo A."/>
            <person name="Karasinski D."/>
            <person name="Kautmanova I."/>
            <person name="Kiss B."/>
            <person name="Kocsube S."/>
            <person name="Kotiranta H."/>
            <person name="LaButti K.M."/>
            <person name="Lechner B.E."/>
            <person name="Liimatainen K."/>
            <person name="Lipzen A."/>
            <person name="Lukacs Z."/>
            <person name="Mihaltcheva S."/>
            <person name="Morgado L.N."/>
            <person name="Niskanen T."/>
            <person name="Noordeloos M.E."/>
            <person name="Ohm R.A."/>
            <person name="Ortiz-Santana B."/>
            <person name="Ovrebo C."/>
            <person name="Racz N."/>
            <person name="Riley R."/>
            <person name="Savchenko A."/>
            <person name="Shiryaev A."/>
            <person name="Soop K."/>
            <person name="Spirin V."/>
            <person name="Szebenyi C."/>
            <person name="Tomsovsky M."/>
            <person name="Tulloss R.E."/>
            <person name="Uehling J."/>
            <person name="Grigoriev I.V."/>
            <person name="Vagvolgyi C."/>
            <person name="Papp T."/>
            <person name="Martin F.M."/>
            <person name="Miettinen O."/>
            <person name="Hibbett D.S."/>
            <person name="Nagy L.G."/>
        </authorList>
    </citation>
    <scope>NUCLEOTIDE SEQUENCE [LARGE SCALE GENOMIC DNA]</scope>
    <source>
        <strain evidence="5 6">CBS 309.79</strain>
    </source>
</reference>
<evidence type="ECO:0000313" key="5">
    <source>
        <dbReference type="EMBL" id="TFL04570.1"/>
    </source>
</evidence>
<name>A0A5C3QUR1_9AGAR</name>
<accession>A0A5C3QUR1</accession>
<dbReference type="Pfam" id="PF01329">
    <property type="entry name" value="Pterin_4a"/>
    <property type="match status" value="1"/>
</dbReference>
<dbReference type="SUPFAM" id="SSF55248">
    <property type="entry name" value="PCD-like"/>
    <property type="match status" value="1"/>
</dbReference>
<evidence type="ECO:0000256" key="1">
    <source>
        <dbReference type="ARBA" id="ARBA00001554"/>
    </source>
</evidence>